<dbReference type="SUPFAM" id="SSF53474">
    <property type="entry name" value="alpha/beta-Hydrolases"/>
    <property type="match status" value="1"/>
</dbReference>
<keyword evidence="3" id="KW-1185">Reference proteome</keyword>
<dbReference type="AlphaFoldDB" id="A0A226EZA6"/>
<reference evidence="2 3" key="1">
    <citation type="submission" date="2015-12" db="EMBL/GenBank/DDBJ databases">
        <title>The genome of Folsomia candida.</title>
        <authorList>
            <person name="Faddeeva A."/>
            <person name="Derks M.F."/>
            <person name="Anvar Y."/>
            <person name="Smit S."/>
            <person name="Van Straalen N."/>
            <person name="Roelofs D."/>
        </authorList>
    </citation>
    <scope>NUCLEOTIDE SEQUENCE [LARGE SCALE GENOMIC DNA]</scope>
    <source>
        <strain evidence="2 3">VU population</strain>
        <tissue evidence="2">Whole body</tissue>
    </source>
</reference>
<evidence type="ECO:0000313" key="2">
    <source>
        <dbReference type="EMBL" id="OXA62201.1"/>
    </source>
</evidence>
<dbReference type="GO" id="GO:0005739">
    <property type="term" value="C:mitochondrion"/>
    <property type="evidence" value="ECO:0007669"/>
    <property type="project" value="TreeGrafter"/>
</dbReference>
<accession>A0A226EZA6</accession>
<dbReference type="GO" id="GO:0005811">
    <property type="term" value="C:lipid droplet"/>
    <property type="evidence" value="ECO:0007669"/>
    <property type="project" value="TreeGrafter"/>
</dbReference>
<dbReference type="EMBL" id="LNIX01000001">
    <property type="protein sequence ID" value="OXA62201.1"/>
    <property type="molecule type" value="Genomic_DNA"/>
</dbReference>
<dbReference type="Gene3D" id="3.40.50.1820">
    <property type="entry name" value="alpha/beta hydrolase"/>
    <property type="match status" value="1"/>
</dbReference>
<gene>
    <name evidence="2" type="ORF">Fcan01_03422</name>
</gene>
<dbReference type="OrthoDB" id="7457040at2759"/>
<evidence type="ECO:0000313" key="3">
    <source>
        <dbReference type="Proteomes" id="UP000198287"/>
    </source>
</evidence>
<evidence type="ECO:0000256" key="1">
    <source>
        <dbReference type="ARBA" id="ARBA00038097"/>
    </source>
</evidence>
<dbReference type="InterPro" id="IPR029058">
    <property type="entry name" value="AB_hydrolase_fold"/>
</dbReference>
<dbReference type="OMA" id="ETAYHAM"/>
<dbReference type="GO" id="GO:0055088">
    <property type="term" value="P:lipid homeostasis"/>
    <property type="evidence" value="ECO:0007669"/>
    <property type="project" value="TreeGrafter"/>
</dbReference>
<comment type="caution">
    <text evidence="2">The sequence shown here is derived from an EMBL/GenBank/DDBJ whole genome shotgun (WGS) entry which is preliminary data.</text>
</comment>
<proteinExistence type="inferred from homology"/>
<comment type="similarity">
    <text evidence="1">Belongs to the peptidase S33 family. ABHD4/ABHD5 subfamily.</text>
</comment>
<dbReference type="GO" id="GO:0006654">
    <property type="term" value="P:phosphatidic acid biosynthetic process"/>
    <property type="evidence" value="ECO:0007669"/>
    <property type="project" value="TreeGrafter"/>
</dbReference>
<sequence>MIESQTRPVYAIDMPGFGRSSRPDYSCIPEEAENRMDVDILRVHIILADPWNIPIISSRDLNSLQLGCWMHNTFRCTTVISPMFLHALPINPLWSLRVAGPLGPRVLKMIRADLIKNFSTQIDDAETKISNYIYHSNAQNSTGESAFYTLMNMFGWAKNPMEMRLETLDDKIPLTLIYGGKSWVDHYPAEEIVNRRPGSYVNFHMLDAGHHVYADQFESFNQIVIDACQVGVGDAGRRRQ</sequence>
<organism evidence="2 3">
    <name type="scientific">Folsomia candida</name>
    <name type="common">Springtail</name>
    <dbReference type="NCBI Taxonomy" id="158441"/>
    <lineage>
        <taxon>Eukaryota</taxon>
        <taxon>Metazoa</taxon>
        <taxon>Ecdysozoa</taxon>
        <taxon>Arthropoda</taxon>
        <taxon>Hexapoda</taxon>
        <taxon>Collembola</taxon>
        <taxon>Entomobryomorpha</taxon>
        <taxon>Isotomoidea</taxon>
        <taxon>Isotomidae</taxon>
        <taxon>Proisotominae</taxon>
        <taxon>Folsomia</taxon>
    </lineage>
</organism>
<keyword evidence="2" id="KW-0378">Hydrolase</keyword>
<dbReference type="GO" id="GO:0042171">
    <property type="term" value="F:lysophosphatidic acid acyltransferase activity"/>
    <property type="evidence" value="ECO:0007669"/>
    <property type="project" value="TreeGrafter"/>
</dbReference>
<dbReference type="Proteomes" id="UP000198287">
    <property type="component" value="Unassembled WGS sequence"/>
</dbReference>
<name>A0A226EZA6_FOLCA</name>
<dbReference type="PANTHER" id="PTHR42886:SF29">
    <property type="entry name" value="PUMMELIG, ISOFORM A"/>
    <property type="match status" value="1"/>
</dbReference>
<dbReference type="PANTHER" id="PTHR42886">
    <property type="entry name" value="RE40534P-RELATED"/>
    <property type="match status" value="1"/>
</dbReference>
<dbReference type="GO" id="GO:0052689">
    <property type="term" value="F:carboxylic ester hydrolase activity"/>
    <property type="evidence" value="ECO:0007669"/>
    <property type="project" value="TreeGrafter"/>
</dbReference>
<protein>
    <submittedName>
        <fullName evidence="2">Abhydrolase domain-containing protein 4</fullName>
    </submittedName>
</protein>